<keyword evidence="1" id="KW-1133">Transmembrane helix</keyword>
<dbReference type="KEGG" id="nbe:Back2_08390"/>
<protein>
    <submittedName>
        <fullName evidence="3">Uncharacterized protein</fullName>
    </submittedName>
</protein>
<name>A0A3G9IDV8_9ACTN</name>
<evidence type="ECO:0000313" key="4">
    <source>
        <dbReference type="Proteomes" id="UP000271573"/>
    </source>
</evidence>
<gene>
    <name evidence="3" type="ORF">Back2_08390</name>
</gene>
<keyword evidence="1" id="KW-0472">Membrane</keyword>
<dbReference type="RefSeq" id="WP_125567026.1">
    <property type="nucleotide sequence ID" value="NZ_AP019307.1"/>
</dbReference>
<sequence length="96" mass="9949">MTSSTRTAVRRVATLSVASLTAFALMSAPALADVPSGWSHPPHVSPLHFLAVIVLIPLGLALVIAGVVLLPGILKGEGLLPKPFPKPDHVESPGHH</sequence>
<evidence type="ECO:0000256" key="2">
    <source>
        <dbReference type="SAM" id="SignalP"/>
    </source>
</evidence>
<dbReference type="AlphaFoldDB" id="A0A3G9IDV8"/>
<proteinExistence type="predicted"/>
<evidence type="ECO:0000256" key="1">
    <source>
        <dbReference type="SAM" id="Phobius"/>
    </source>
</evidence>
<keyword evidence="1" id="KW-0812">Transmembrane</keyword>
<reference evidence="3 4" key="1">
    <citation type="submission" date="2018-11" db="EMBL/GenBank/DDBJ databases">
        <title>Complete genome sequence of Nocardioides baekrokdamisoli strain KCTC 39748.</title>
        <authorList>
            <person name="Kang S.W."/>
            <person name="Lee K.C."/>
            <person name="Kim K.K."/>
            <person name="Kim J.S."/>
            <person name="Kim D.S."/>
            <person name="Ko S.H."/>
            <person name="Yang S.H."/>
            <person name="Shin Y.K."/>
            <person name="Lee J.S."/>
        </authorList>
    </citation>
    <scope>NUCLEOTIDE SEQUENCE [LARGE SCALE GENOMIC DNA]</scope>
    <source>
        <strain evidence="3 4">KCTC 39748</strain>
    </source>
</reference>
<keyword evidence="4" id="KW-1185">Reference proteome</keyword>
<organism evidence="3 4">
    <name type="scientific">Nocardioides baekrokdamisoli</name>
    <dbReference type="NCBI Taxonomy" id="1804624"/>
    <lineage>
        <taxon>Bacteria</taxon>
        <taxon>Bacillati</taxon>
        <taxon>Actinomycetota</taxon>
        <taxon>Actinomycetes</taxon>
        <taxon>Propionibacteriales</taxon>
        <taxon>Nocardioidaceae</taxon>
        <taxon>Nocardioides</taxon>
    </lineage>
</organism>
<evidence type="ECO:0000313" key="3">
    <source>
        <dbReference type="EMBL" id="BBH16552.1"/>
    </source>
</evidence>
<accession>A0A3G9IDV8</accession>
<dbReference type="EMBL" id="AP019307">
    <property type="protein sequence ID" value="BBH16552.1"/>
    <property type="molecule type" value="Genomic_DNA"/>
</dbReference>
<keyword evidence="2" id="KW-0732">Signal</keyword>
<feature type="signal peptide" evidence="2">
    <location>
        <begin position="1"/>
        <end position="32"/>
    </location>
</feature>
<feature type="chain" id="PRO_5039708496" evidence="2">
    <location>
        <begin position="33"/>
        <end position="96"/>
    </location>
</feature>
<dbReference type="Proteomes" id="UP000271573">
    <property type="component" value="Chromosome"/>
</dbReference>
<feature type="transmembrane region" description="Helical" evidence="1">
    <location>
        <begin position="48"/>
        <end position="74"/>
    </location>
</feature>